<keyword evidence="1" id="KW-0880">Kelch repeat</keyword>
<dbReference type="Gene3D" id="1.20.120.1770">
    <property type="match status" value="1"/>
</dbReference>
<evidence type="ECO:0000256" key="2">
    <source>
        <dbReference type="ARBA" id="ARBA00022737"/>
    </source>
</evidence>
<comment type="caution">
    <text evidence="5">The sequence shown here is derived from an EMBL/GenBank/DDBJ whole genome shotgun (WGS) entry which is preliminary data.</text>
</comment>
<feature type="transmembrane region" description="Helical" evidence="4">
    <location>
        <begin position="21"/>
        <end position="40"/>
    </location>
</feature>
<feature type="transmembrane region" description="Helical" evidence="4">
    <location>
        <begin position="534"/>
        <end position="554"/>
    </location>
</feature>
<feature type="transmembrane region" description="Helical" evidence="4">
    <location>
        <begin position="574"/>
        <end position="597"/>
    </location>
</feature>
<gene>
    <name evidence="5" type="ORF">C1645_876873</name>
</gene>
<reference evidence="5 6" key="1">
    <citation type="submission" date="2018-06" db="EMBL/GenBank/DDBJ databases">
        <title>Comparative genomics reveals the genomic features of Rhizophagus irregularis, R. cerebriforme, R. diaphanum and Gigaspora rosea, and their symbiotic lifestyle signature.</title>
        <authorList>
            <person name="Morin E."/>
            <person name="San Clemente H."/>
            <person name="Chen E.C.H."/>
            <person name="De La Providencia I."/>
            <person name="Hainaut M."/>
            <person name="Kuo A."/>
            <person name="Kohler A."/>
            <person name="Murat C."/>
            <person name="Tang N."/>
            <person name="Roy S."/>
            <person name="Loubradou J."/>
            <person name="Henrissat B."/>
            <person name="Grigoriev I.V."/>
            <person name="Corradi N."/>
            <person name="Roux C."/>
            <person name="Martin F.M."/>
        </authorList>
    </citation>
    <scope>NUCLEOTIDE SEQUENCE [LARGE SCALE GENOMIC DNA]</scope>
    <source>
        <strain evidence="5 6">DAOM 227022</strain>
    </source>
</reference>
<keyword evidence="4" id="KW-0812">Transmembrane</keyword>
<sequence>MTQLKPIRISDNTQITSKIASLLYNISHSFLLCLICFLLICKFVSFGVNAQQVDSDGTIAIPTMQWIDLRPNLSGTPPPGLKDFAFGYSKDNDLAIIFGGTTPTGSKSGATYLIDLTVNAWKQLSDYPNVNPQGPEARSNMIFGVDKSSSYRNAFIISCGEGSGNILYNDVWAFDFSYKQWTKVNNVNGEIPPLMYGSIGGIDTTLATSSQIVETNTLWASHGTNGTHFFTDLYALVTSGNLSPNLVTLSATWYKVPVVAGSVIPSGRSSMAGTILPNNRLALYGGCDQLEGTCALSDTYSLDLGSNYTNGNVNSATPLWSKKNSCLGARSGAAMIMNSNSKITYPNQAIVYGGKSSDGEFVGYAGEIGVLDADLGNWVRVLPQQDPASGYPPKRIGAQMIPIPTVIGSSVSSATDILLFGGEGTDGNNLNDVWILRLNTVPTSGDTAKSMTNPPVKFLQCVLEPKGTGGTVVKPGTKAGTGDGKSNSDSSDSNFFENSTTPKSHGTFSTISFICLPLAASVIRFGYGSNQKWAIAGLYTTFIVASYATAFYGFAIAYQDKQKLTGHFSSLHGLLGLVLLVLLYLFVPLMAIVSLCVSKTYESDTISNDDSDNNKRGLTKFFNWRNSESNSKQAKSFEVSRPGNRLVSGGETPSQSPPMSMLKSTNNHPTMSSQGSRNNSLLNGPNSRRTSQSTAVSRSGLQTSSISSKIIIIRRFHHVIAQIVLILTAIFIGISLITKKGLDSLYFYLFIGFMIIIYLIWIIAARYGYPKGRNSLLVLFMHKIACGKGEINEMKQYDFESDGDVALPATSSDRMRSVRIEDDETDEEAEQAQLEQDMHNREVVVMTIPKRRLTVVNA</sequence>
<feature type="transmembrane region" description="Helical" evidence="4">
    <location>
        <begin position="744"/>
        <end position="764"/>
    </location>
</feature>
<keyword evidence="4" id="KW-0472">Membrane</keyword>
<feature type="region of interest" description="Disordered" evidence="3">
    <location>
        <begin position="633"/>
        <end position="698"/>
    </location>
</feature>
<dbReference type="PANTHER" id="PTHR46093">
    <property type="entry name" value="ACYL-COA-BINDING DOMAIN-CONTAINING PROTEIN 5"/>
    <property type="match status" value="1"/>
</dbReference>
<evidence type="ECO:0000256" key="3">
    <source>
        <dbReference type="SAM" id="MobiDB-lite"/>
    </source>
</evidence>
<keyword evidence="2" id="KW-0677">Repeat</keyword>
<feature type="compositionally biased region" description="Low complexity" evidence="3">
    <location>
        <begin position="472"/>
        <end position="501"/>
    </location>
</feature>
<keyword evidence="4" id="KW-1133">Transmembrane helix</keyword>
<feature type="region of interest" description="Disordered" evidence="3">
    <location>
        <begin position="472"/>
        <end position="503"/>
    </location>
</feature>
<accession>A0A397ST99</accession>
<organism evidence="5 6">
    <name type="scientific">Glomus cerebriforme</name>
    <dbReference type="NCBI Taxonomy" id="658196"/>
    <lineage>
        <taxon>Eukaryota</taxon>
        <taxon>Fungi</taxon>
        <taxon>Fungi incertae sedis</taxon>
        <taxon>Mucoromycota</taxon>
        <taxon>Glomeromycotina</taxon>
        <taxon>Glomeromycetes</taxon>
        <taxon>Glomerales</taxon>
        <taxon>Glomeraceae</taxon>
        <taxon>Glomus</taxon>
    </lineage>
</organism>
<dbReference type="OrthoDB" id="10250130at2759"/>
<proteinExistence type="predicted"/>
<dbReference type="PANTHER" id="PTHR46093:SF3">
    <property type="entry name" value="ACYL-COA-BINDING DOMAIN-CONTAINING PROTEIN 4"/>
    <property type="match status" value="1"/>
</dbReference>
<dbReference type="EMBL" id="QKYT01000228">
    <property type="protein sequence ID" value="RIA89228.1"/>
    <property type="molecule type" value="Genomic_DNA"/>
</dbReference>
<evidence type="ECO:0000256" key="1">
    <source>
        <dbReference type="ARBA" id="ARBA00022441"/>
    </source>
</evidence>
<dbReference type="SUPFAM" id="SSF117281">
    <property type="entry name" value="Kelch motif"/>
    <property type="match status" value="1"/>
</dbReference>
<name>A0A397ST99_9GLOM</name>
<evidence type="ECO:0000313" key="6">
    <source>
        <dbReference type="Proteomes" id="UP000265703"/>
    </source>
</evidence>
<evidence type="ECO:0000313" key="5">
    <source>
        <dbReference type="EMBL" id="RIA89228.1"/>
    </source>
</evidence>
<dbReference type="Gene3D" id="2.120.10.80">
    <property type="entry name" value="Kelch-type beta propeller"/>
    <property type="match status" value="2"/>
</dbReference>
<dbReference type="InterPro" id="IPR015915">
    <property type="entry name" value="Kelch-typ_b-propeller"/>
</dbReference>
<dbReference type="AlphaFoldDB" id="A0A397ST99"/>
<protein>
    <submittedName>
        <fullName evidence="5">Uncharacterized protein</fullName>
    </submittedName>
</protein>
<evidence type="ECO:0000256" key="4">
    <source>
        <dbReference type="SAM" id="Phobius"/>
    </source>
</evidence>
<feature type="transmembrane region" description="Helical" evidence="4">
    <location>
        <begin position="508"/>
        <end position="527"/>
    </location>
</feature>
<feature type="transmembrane region" description="Helical" evidence="4">
    <location>
        <begin position="719"/>
        <end position="738"/>
    </location>
</feature>
<feature type="compositionally biased region" description="Polar residues" evidence="3">
    <location>
        <begin position="651"/>
        <end position="698"/>
    </location>
</feature>
<keyword evidence="6" id="KW-1185">Reference proteome</keyword>
<dbReference type="Proteomes" id="UP000265703">
    <property type="component" value="Unassembled WGS sequence"/>
</dbReference>